<sequence>MTAGVAVVNGHTDQGHKLKSGIKSFQQGKKAFTSSAAGADPADLRPFSGVVGSDVGGERMKQSDDSLRQVMYLNCWGQS</sequence>
<evidence type="ECO:0000313" key="1">
    <source>
        <dbReference type="EMBL" id="KAI3698269.1"/>
    </source>
</evidence>
<name>A0ACB8ZKN8_CICIN</name>
<proteinExistence type="predicted"/>
<accession>A0ACB8ZKN8</accession>
<keyword evidence="2" id="KW-1185">Reference proteome</keyword>
<dbReference type="Proteomes" id="UP001055811">
    <property type="component" value="Linkage Group LG08"/>
</dbReference>
<organism evidence="1 2">
    <name type="scientific">Cichorium intybus</name>
    <name type="common">Chicory</name>
    <dbReference type="NCBI Taxonomy" id="13427"/>
    <lineage>
        <taxon>Eukaryota</taxon>
        <taxon>Viridiplantae</taxon>
        <taxon>Streptophyta</taxon>
        <taxon>Embryophyta</taxon>
        <taxon>Tracheophyta</taxon>
        <taxon>Spermatophyta</taxon>
        <taxon>Magnoliopsida</taxon>
        <taxon>eudicotyledons</taxon>
        <taxon>Gunneridae</taxon>
        <taxon>Pentapetalae</taxon>
        <taxon>asterids</taxon>
        <taxon>campanulids</taxon>
        <taxon>Asterales</taxon>
        <taxon>Asteraceae</taxon>
        <taxon>Cichorioideae</taxon>
        <taxon>Cichorieae</taxon>
        <taxon>Cichoriinae</taxon>
        <taxon>Cichorium</taxon>
    </lineage>
</organism>
<reference evidence="1 2" key="2">
    <citation type="journal article" date="2022" name="Mol. Ecol. Resour.">
        <title>The genomes of chicory, endive, great burdock and yacon provide insights into Asteraceae paleo-polyploidization history and plant inulin production.</title>
        <authorList>
            <person name="Fan W."/>
            <person name="Wang S."/>
            <person name="Wang H."/>
            <person name="Wang A."/>
            <person name="Jiang F."/>
            <person name="Liu H."/>
            <person name="Zhao H."/>
            <person name="Xu D."/>
            <person name="Zhang Y."/>
        </authorList>
    </citation>
    <scope>NUCLEOTIDE SEQUENCE [LARGE SCALE GENOMIC DNA]</scope>
    <source>
        <strain evidence="2">cv. Punajuju</strain>
        <tissue evidence="1">Leaves</tissue>
    </source>
</reference>
<gene>
    <name evidence="1" type="ORF">L2E82_41674</name>
</gene>
<protein>
    <submittedName>
        <fullName evidence="1">Uncharacterized protein</fullName>
    </submittedName>
</protein>
<evidence type="ECO:0000313" key="2">
    <source>
        <dbReference type="Proteomes" id="UP001055811"/>
    </source>
</evidence>
<comment type="caution">
    <text evidence="1">The sequence shown here is derived from an EMBL/GenBank/DDBJ whole genome shotgun (WGS) entry which is preliminary data.</text>
</comment>
<dbReference type="EMBL" id="CM042016">
    <property type="protein sequence ID" value="KAI3698269.1"/>
    <property type="molecule type" value="Genomic_DNA"/>
</dbReference>
<reference evidence="2" key="1">
    <citation type="journal article" date="2022" name="Mol. Ecol. Resour.">
        <title>The genomes of chicory, endive, great burdock and yacon provide insights into Asteraceae palaeo-polyploidization history and plant inulin production.</title>
        <authorList>
            <person name="Fan W."/>
            <person name="Wang S."/>
            <person name="Wang H."/>
            <person name="Wang A."/>
            <person name="Jiang F."/>
            <person name="Liu H."/>
            <person name="Zhao H."/>
            <person name="Xu D."/>
            <person name="Zhang Y."/>
        </authorList>
    </citation>
    <scope>NUCLEOTIDE SEQUENCE [LARGE SCALE GENOMIC DNA]</scope>
    <source>
        <strain evidence="2">cv. Punajuju</strain>
    </source>
</reference>